<keyword evidence="5 8" id="KW-1133">Transmembrane helix</keyword>
<protein>
    <submittedName>
        <fullName evidence="9">EscS/YscS/HrcS family type III secretion system export apparatus protein</fullName>
    </submittedName>
</protein>
<evidence type="ECO:0000256" key="2">
    <source>
        <dbReference type="ARBA" id="ARBA00006156"/>
    </source>
</evidence>
<reference evidence="10" key="1">
    <citation type="journal article" date="2021" name="Syst. Appl. Microbiol.">
        <title>Roseomonas hellenica sp. nov., isolated from roots of wild-growing Alkanna tinctoria.</title>
        <authorList>
            <person name="Rat A."/>
            <person name="Naranjo H.D."/>
            <person name="Lebbe L."/>
            <person name="Cnockaert M."/>
            <person name="Krigas N."/>
            <person name="Grigoriadou K."/>
            <person name="Maloupa E."/>
            <person name="Willems A."/>
        </authorList>
    </citation>
    <scope>NUCLEOTIDE SEQUENCE [LARGE SCALE GENOMIC DNA]</scope>
    <source>
        <strain evidence="10">LMG 31523</strain>
    </source>
</reference>
<evidence type="ECO:0000256" key="3">
    <source>
        <dbReference type="ARBA" id="ARBA00022475"/>
    </source>
</evidence>
<evidence type="ECO:0000256" key="6">
    <source>
        <dbReference type="ARBA" id="ARBA00023026"/>
    </source>
</evidence>
<keyword evidence="3" id="KW-1003">Cell membrane</keyword>
<evidence type="ECO:0000256" key="8">
    <source>
        <dbReference type="SAM" id="Phobius"/>
    </source>
</evidence>
<keyword evidence="7 8" id="KW-0472">Membrane</keyword>
<dbReference type="RefSeq" id="WP_211850434.1">
    <property type="nucleotide sequence ID" value="NZ_JAAGBB010000001.1"/>
</dbReference>
<dbReference type="PANTHER" id="PTHR34040:SF7">
    <property type="entry name" value="SURFACE PRESENTATION OF ANTIGENS PROTEIN SPAQ"/>
    <property type="match status" value="1"/>
</dbReference>
<feature type="transmembrane region" description="Helical" evidence="8">
    <location>
        <begin position="53"/>
        <end position="74"/>
    </location>
</feature>
<dbReference type="EMBL" id="JAAGBB010000001">
    <property type="protein sequence ID" value="MBR0662909.1"/>
    <property type="molecule type" value="Genomic_DNA"/>
</dbReference>
<evidence type="ECO:0000256" key="5">
    <source>
        <dbReference type="ARBA" id="ARBA00022989"/>
    </source>
</evidence>
<sequence>MDHGAFVSHLQQTLTLVLWLSLPVLGVAAAVGLVVGLLQAVTQIQDQSLPQTAKLIAVLLTIVIAGPLLAGPLLRQAERVMTDFPTLSR</sequence>
<feature type="transmembrane region" description="Helical" evidence="8">
    <location>
        <begin position="16"/>
        <end position="41"/>
    </location>
</feature>
<name>A0ABS5ERI4_9PROT</name>
<dbReference type="InterPro" id="IPR002191">
    <property type="entry name" value="Bac_export_3"/>
</dbReference>
<keyword evidence="6" id="KW-0843">Virulence</keyword>
<evidence type="ECO:0000256" key="4">
    <source>
        <dbReference type="ARBA" id="ARBA00022692"/>
    </source>
</evidence>
<comment type="caution">
    <text evidence="9">The sequence shown here is derived from an EMBL/GenBank/DDBJ whole genome shotgun (WGS) entry which is preliminary data.</text>
</comment>
<evidence type="ECO:0000256" key="7">
    <source>
        <dbReference type="ARBA" id="ARBA00023136"/>
    </source>
</evidence>
<dbReference type="NCBIfam" id="TIGR01403">
    <property type="entry name" value="fliQ_rel_III"/>
    <property type="match status" value="1"/>
</dbReference>
<dbReference type="Pfam" id="PF01313">
    <property type="entry name" value="Bac_export_3"/>
    <property type="match status" value="1"/>
</dbReference>
<organism evidence="9 10">
    <name type="scientific">Plastoroseomonas hellenica</name>
    <dbReference type="NCBI Taxonomy" id="2687306"/>
    <lineage>
        <taxon>Bacteria</taxon>
        <taxon>Pseudomonadati</taxon>
        <taxon>Pseudomonadota</taxon>
        <taxon>Alphaproteobacteria</taxon>
        <taxon>Acetobacterales</taxon>
        <taxon>Acetobacteraceae</taxon>
        <taxon>Plastoroseomonas</taxon>
    </lineage>
</organism>
<comment type="subcellular location">
    <subcellularLocation>
        <location evidence="1">Cell membrane</location>
        <topology evidence="1">Multi-pass membrane protein</topology>
    </subcellularLocation>
</comment>
<dbReference type="PRINTS" id="PR00952">
    <property type="entry name" value="TYPE3IMQPROT"/>
</dbReference>
<evidence type="ECO:0000313" key="9">
    <source>
        <dbReference type="EMBL" id="MBR0662909.1"/>
    </source>
</evidence>
<evidence type="ECO:0000313" key="10">
    <source>
        <dbReference type="Proteomes" id="UP001196870"/>
    </source>
</evidence>
<keyword evidence="10" id="KW-1185">Reference proteome</keyword>
<dbReference type="PIRSF" id="PIRSF004669">
    <property type="entry name" value="FliQ"/>
    <property type="match status" value="1"/>
</dbReference>
<comment type="similarity">
    <text evidence="2">Belongs to the FliQ/MopD/SpaQ family.</text>
</comment>
<dbReference type="InterPro" id="IPR006306">
    <property type="entry name" value="T3SS_HrpO"/>
</dbReference>
<gene>
    <name evidence="9" type="ORF">GXW71_00945</name>
</gene>
<proteinExistence type="inferred from homology"/>
<dbReference type="Proteomes" id="UP001196870">
    <property type="component" value="Unassembled WGS sequence"/>
</dbReference>
<evidence type="ECO:0000256" key="1">
    <source>
        <dbReference type="ARBA" id="ARBA00004651"/>
    </source>
</evidence>
<keyword evidence="4 8" id="KW-0812">Transmembrane</keyword>
<dbReference type="PANTHER" id="PTHR34040">
    <property type="entry name" value="FLAGELLAR BIOSYNTHETIC PROTEIN FLIQ"/>
    <property type="match status" value="1"/>
</dbReference>
<accession>A0ABS5ERI4</accession>